<evidence type="ECO:0000256" key="2">
    <source>
        <dbReference type="PROSITE-ProRule" id="PRU00504"/>
    </source>
</evidence>
<dbReference type="Pfam" id="PF01436">
    <property type="entry name" value="NHL"/>
    <property type="match status" value="4"/>
</dbReference>
<dbReference type="GO" id="GO:0000209">
    <property type="term" value="P:protein polyubiquitination"/>
    <property type="evidence" value="ECO:0007669"/>
    <property type="project" value="TreeGrafter"/>
</dbReference>
<feature type="repeat" description="NHL" evidence="2">
    <location>
        <begin position="133"/>
        <end position="170"/>
    </location>
</feature>
<name>B3G4N2_PHIRO</name>
<dbReference type="PROSITE" id="PS51125">
    <property type="entry name" value="NHL"/>
    <property type="match status" value="3"/>
</dbReference>
<organism evidence="3">
    <name type="scientific">Philodina roseola</name>
    <name type="common">Rotifer</name>
    <dbReference type="NCBI Taxonomy" id="96448"/>
    <lineage>
        <taxon>Eukaryota</taxon>
        <taxon>Metazoa</taxon>
        <taxon>Spiralia</taxon>
        <taxon>Gnathifera</taxon>
        <taxon>Rotifera</taxon>
        <taxon>Eurotatoria</taxon>
        <taxon>Bdelloidea</taxon>
        <taxon>Philodinida</taxon>
        <taxon>Philodinidae</taxon>
        <taxon>Philodina</taxon>
    </lineage>
</organism>
<evidence type="ECO:0000313" key="3">
    <source>
        <dbReference type="EMBL" id="ACD54780.1"/>
    </source>
</evidence>
<dbReference type="CDD" id="cd05819">
    <property type="entry name" value="NHL"/>
    <property type="match status" value="1"/>
</dbReference>
<dbReference type="GO" id="GO:0043161">
    <property type="term" value="P:proteasome-mediated ubiquitin-dependent protein catabolic process"/>
    <property type="evidence" value="ECO:0007669"/>
    <property type="project" value="TreeGrafter"/>
</dbReference>
<sequence>FPSRSTCISATKFQLRWNSTGITVAGATTPLGSGSTNLNYPKGIVIDSIKHLHIADYNNHRIQKWSLNFSSATTIAGISGTTRSNLDGFNNPSDVAIDSVGNIYVADTLNHRVVLYSVGATNGTLFAGTGLPGSGIHEFNQPSGLSFDSNSNALYIADHENHRIMRYYLNSSNGTVVAGGSGSGRAITQLCLPKGIHFDAASSSIFIANYGAHNIVRWPLSATSWILVAGDINGAAGTSASFLTFPTDVALDSLGNVYVADRDNHRIQFFPQGEINGTTIAGLTSTLGTAADRFDKPESVFIDGQFNVFVSDSSNNRVQKFVPL</sequence>
<feature type="repeat" description="NHL" evidence="2">
    <location>
        <begin position="243"/>
        <end position="273"/>
    </location>
</feature>
<protein>
    <submittedName>
        <fullName evidence="3">NHL repeat containing protein-like protein</fullName>
    </submittedName>
</protein>
<dbReference type="AlphaFoldDB" id="B3G4N2"/>
<dbReference type="InterPro" id="IPR050952">
    <property type="entry name" value="TRIM-NHL_E3_ligases"/>
</dbReference>
<evidence type="ECO:0000256" key="1">
    <source>
        <dbReference type="ARBA" id="ARBA00022737"/>
    </source>
</evidence>
<reference evidence="3" key="1">
    <citation type="journal article" date="2008" name="Science">
        <title>Massive horizontal gene transfer in bdelloid rotifers.</title>
        <authorList>
            <person name="Gladyshev E.A."/>
            <person name="Meselson M.S."/>
            <person name="Arkhipova I.R."/>
        </authorList>
    </citation>
    <scope>NUCLEOTIDE SEQUENCE</scope>
</reference>
<keyword evidence="1" id="KW-0677">Repeat</keyword>
<dbReference type="Gene3D" id="2.120.10.30">
    <property type="entry name" value="TolB, C-terminal domain"/>
    <property type="match status" value="2"/>
</dbReference>
<dbReference type="InterPro" id="IPR011042">
    <property type="entry name" value="6-blade_b-propeller_TolB-like"/>
</dbReference>
<accession>B3G4N2</accession>
<feature type="non-terminal residue" evidence="3">
    <location>
        <position position="1"/>
    </location>
</feature>
<feature type="repeat" description="NHL" evidence="2">
    <location>
        <begin position="77"/>
        <end position="119"/>
    </location>
</feature>
<dbReference type="GO" id="GO:0008270">
    <property type="term" value="F:zinc ion binding"/>
    <property type="evidence" value="ECO:0007669"/>
    <property type="project" value="UniProtKB-KW"/>
</dbReference>
<dbReference type="EMBL" id="EU643489">
    <property type="protein sequence ID" value="ACD54780.1"/>
    <property type="molecule type" value="Genomic_DNA"/>
</dbReference>
<dbReference type="PANTHER" id="PTHR24104:SF25">
    <property type="entry name" value="PROTEIN LIN-41"/>
    <property type="match status" value="1"/>
</dbReference>
<dbReference type="SUPFAM" id="SSF101898">
    <property type="entry name" value="NHL repeat"/>
    <property type="match status" value="1"/>
</dbReference>
<dbReference type="GO" id="GO:0061630">
    <property type="term" value="F:ubiquitin protein ligase activity"/>
    <property type="evidence" value="ECO:0007669"/>
    <property type="project" value="TreeGrafter"/>
</dbReference>
<proteinExistence type="predicted"/>
<dbReference type="InterPro" id="IPR001258">
    <property type="entry name" value="NHL_repeat"/>
</dbReference>
<dbReference type="PANTHER" id="PTHR24104">
    <property type="entry name" value="E3 UBIQUITIN-PROTEIN LIGASE NHLRC1-RELATED"/>
    <property type="match status" value="1"/>
</dbReference>